<reference evidence="2" key="1">
    <citation type="submission" date="2022-01" db="EMBL/GenBank/DDBJ databases">
        <authorList>
            <person name="Criscuolo A."/>
        </authorList>
    </citation>
    <scope>NUCLEOTIDE SEQUENCE</scope>
    <source>
        <strain evidence="2">CIP111893</strain>
    </source>
</reference>
<proteinExistence type="predicted"/>
<comment type="caution">
    <text evidence="2">The sequence shown here is derived from an EMBL/GenBank/DDBJ whole genome shotgun (WGS) entry which is preliminary data.</text>
</comment>
<feature type="domain" description="Carrier" evidence="1">
    <location>
        <begin position="3"/>
        <end position="84"/>
    </location>
</feature>
<dbReference type="PROSITE" id="PS50075">
    <property type="entry name" value="CARRIER"/>
    <property type="match status" value="1"/>
</dbReference>
<dbReference type="InterPro" id="IPR009081">
    <property type="entry name" value="PP-bd_ACP"/>
</dbReference>
<keyword evidence="3" id="KW-1185">Reference proteome</keyword>
<dbReference type="Pfam" id="PF00550">
    <property type="entry name" value="PP-binding"/>
    <property type="match status" value="1"/>
</dbReference>
<dbReference type="Proteomes" id="UP000838686">
    <property type="component" value="Unassembled WGS sequence"/>
</dbReference>
<gene>
    <name evidence="2" type="ORF">PAECIP111893_04473</name>
</gene>
<dbReference type="InterPro" id="IPR036736">
    <property type="entry name" value="ACP-like_sf"/>
</dbReference>
<name>A0ABN8GXM6_9BACL</name>
<accession>A0ABN8GXM6</accession>
<evidence type="ECO:0000313" key="2">
    <source>
        <dbReference type="EMBL" id="CAH1218717.1"/>
    </source>
</evidence>
<sequence length="108" mass="12072">MMACRNELRSALQAVMENRLKLPIAMPLEDPVRINEDLRVDSIMLLQLLVFIEQDLRLSIPEEEVDAKAFATIGSLLDFLERLAPIEGQRDADALSEPVPSRIGVTEG</sequence>
<evidence type="ECO:0000313" key="3">
    <source>
        <dbReference type="Proteomes" id="UP000838686"/>
    </source>
</evidence>
<dbReference type="Gene3D" id="1.10.1200.10">
    <property type="entry name" value="ACP-like"/>
    <property type="match status" value="1"/>
</dbReference>
<evidence type="ECO:0000259" key="1">
    <source>
        <dbReference type="PROSITE" id="PS50075"/>
    </source>
</evidence>
<organism evidence="2 3">
    <name type="scientific">Paenibacillus plantiphilus</name>
    <dbReference type="NCBI Taxonomy" id="2905650"/>
    <lineage>
        <taxon>Bacteria</taxon>
        <taxon>Bacillati</taxon>
        <taxon>Bacillota</taxon>
        <taxon>Bacilli</taxon>
        <taxon>Bacillales</taxon>
        <taxon>Paenibacillaceae</taxon>
        <taxon>Paenibacillus</taxon>
    </lineage>
</organism>
<protein>
    <recommendedName>
        <fullName evidence="1">Carrier domain-containing protein</fullName>
    </recommendedName>
</protein>
<dbReference type="EMBL" id="CAKMMF010000031">
    <property type="protein sequence ID" value="CAH1218717.1"/>
    <property type="molecule type" value="Genomic_DNA"/>
</dbReference>
<dbReference type="SUPFAM" id="SSF47336">
    <property type="entry name" value="ACP-like"/>
    <property type="match status" value="1"/>
</dbReference>